<dbReference type="AlphaFoldDB" id="A0A565B7Z9"/>
<feature type="region of interest" description="Disordered" evidence="1">
    <location>
        <begin position="174"/>
        <end position="211"/>
    </location>
</feature>
<name>A0A565B7Z9_9BRAS</name>
<keyword evidence="4" id="KW-1185">Reference proteome</keyword>
<comment type="caution">
    <text evidence="3">The sequence shown here is derived from an EMBL/GenBank/DDBJ whole genome shotgun (WGS) entry which is preliminary data.</text>
</comment>
<feature type="compositionally biased region" description="Polar residues" evidence="1">
    <location>
        <begin position="190"/>
        <end position="205"/>
    </location>
</feature>
<keyword evidence="2" id="KW-0732">Signal</keyword>
<feature type="signal peptide" evidence="2">
    <location>
        <begin position="1"/>
        <end position="29"/>
    </location>
</feature>
<dbReference type="OrthoDB" id="1111598at2759"/>
<feature type="chain" id="PRO_5022151897" evidence="2">
    <location>
        <begin position="30"/>
        <end position="483"/>
    </location>
</feature>
<protein>
    <submittedName>
        <fullName evidence="3">Uncharacterized protein</fullName>
    </submittedName>
</protein>
<feature type="compositionally biased region" description="Low complexity" evidence="1">
    <location>
        <begin position="102"/>
        <end position="113"/>
    </location>
</feature>
<gene>
    <name evidence="3" type="ORF">ANE_LOCUS8234</name>
</gene>
<evidence type="ECO:0000256" key="1">
    <source>
        <dbReference type="SAM" id="MobiDB-lite"/>
    </source>
</evidence>
<feature type="region of interest" description="Disordered" evidence="1">
    <location>
        <begin position="36"/>
        <end position="120"/>
    </location>
</feature>
<dbReference type="EMBL" id="CABITT030000003">
    <property type="protein sequence ID" value="VVA97789.1"/>
    <property type="molecule type" value="Genomic_DNA"/>
</dbReference>
<evidence type="ECO:0000313" key="3">
    <source>
        <dbReference type="EMBL" id="VVA97789.1"/>
    </source>
</evidence>
<dbReference type="Proteomes" id="UP000489600">
    <property type="component" value="Unassembled WGS sequence"/>
</dbReference>
<sequence length="483" mass="53399">MTISAMGKKRVVLGLAICLILSSFHEVSCQADANDDPNLMFDDPENPGFSRMSPITIIGDQDENESGSGSAGGSSVEINSATSSEERSSSAFQSDESVTIQGGSSSHESGAASDQEGTPLSDLADHVRRLTEDLFTGRNLNVKRVVSKDADARRKLDEIDRDIKAAAAQKIEEQTFTKTTRQSKSEESMESSNQFESSKKSNSGSRVIGSLGIGQTGMWRCVNQDQNGNKEDDDSPIVIPKYNLDDIIKEESTYEGSSSKTSSLIASLTAIVEKHKQGRGSSSSVSIGKRTTTEKTETIEKIKVHLKQYRNIKVKELVTRSDFEQILTMASRYEELTSASVSYIARLSKYKSVIKEETKATKRVQLAHQRATLLNEMANEKQTRVDAELELVKTYAQKGDALYVKIFALKKALLKLEAEKKEVEMSFQKIVANLAIVIEEAARAYEEHHVAVRQWREEKTSLEFSYEAIESAESVWVSFLGTL</sequence>
<evidence type="ECO:0000256" key="2">
    <source>
        <dbReference type="SAM" id="SignalP"/>
    </source>
</evidence>
<evidence type="ECO:0000313" key="4">
    <source>
        <dbReference type="Proteomes" id="UP000489600"/>
    </source>
</evidence>
<organism evidence="3 4">
    <name type="scientific">Arabis nemorensis</name>
    <dbReference type="NCBI Taxonomy" id="586526"/>
    <lineage>
        <taxon>Eukaryota</taxon>
        <taxon>Viridiplantae</taxon>
        <taxon>Streptophyta</taxon>
        <taxon>Embryophyta</taxon>
        <taxon>Tracheophyta</taxon>
        <taxon>Spermatophyta</taxon>
        <taxon>Magnoliopsida</taxon>
        <taxon>eudicotyledons</taxon>
        <taxon>Gunneridae</taxon>
        <taxon>Pentapetalae</taxon>
        <taxon>rosids</taxon>
        <taxon>malvids</taxon>
        <taxon>Brassicales</taxon>
        <taxon>Brassicaceae</taxon>
        <taxon>Arabideae</taxon>
        <taxon>Arabis</taxon>
    </lineage>
</organism>
<proteinExistence type="predicted"/>
<accession>A0A565B7Z9</accession>
<reference evidence="3" key="1">
    <citation type="submission" date="2019-07" db="EMBL/GenBank/DDBJ databases">
        <authorList>
            <person name="Dittberner H."/>
        </authorList>
    </citation>
    <scope>NUCLEOTIDE SEQUENCE [LARGE SCALE GENOMIC DNA]</scope>
</reference>